<dbReference type="Proteomes" id="UP000663499">
    <property type="component" value="Chromosome"/>
</dbReference>
<dbReference type="PANTHER" id="PTHR43725">
    <property type="entry name" value="UDP-GLUCOSE 4-EPIMERASE"/>
    <property type="match status" value="1"/>
</dbReference>
<dbReference type="PRINTS" id="PR01713">
    <property type="entry name" value="NUCEPIMERASE"/>
</dbReference>
<evidence type="ECO:0000256" key="7">
    <source>
        <dbReference type="ARBA" id="ARBA00023027"/>
    </source>
</evidence>
<evidence type="ECO:0000256" key="4">
    <source>
        <dbReference type="ARBA" id="ARBA00007637"/>
    </source>
</evidence>
<dbReference type="AlphaFoldDB" id="A0A975AJ43"/>
<dbReference type="GO" id="GO:0003978">
    <property type="term" value="F:UDP-glucose 4-epimerase activity"/>
    <property type="evidence" value="ECO:0007669"/>
    <property type="project" value="UniProtKB-UniRule"/>
</dbReference>
<evidence type="ECO:0000259" key="11">
    <source>
        <dbReference type="Pfam" id="PF01370"/>
    </source>
</evidence>
<dbReference type="GO" id="GO:0005829">
    <property type="term" value="C:cytosol"/>
    <property type="evidence" value="ECO:0007669"/>
    <property type="project" value="TreeGrafter"/>
</dbReference>
<dbReference type="NCBIfam" id="NF007956">
    <property type="entry name" value="PRK10675.1"/>
    <property type="match status" value="1"/>
</dbReference>
<dbReference type="RefSeq" id="WP_207300529.1">
    <property type="nucleotide sequence ID" value="NZ_CP071444.1"/>
</dbReference>
<evidence type="ECO:0000256" key="9">
    <source>
        <dbReference type="ARBA" id="ARBA00023235"/>
    </source>
</evidence>
<comment type="catalytic activity">
    <reaction evidence="1 10">
        <text>UDP-alpha-D-glucose = UDP-alpha-D-galactose</text>
        <dbReference type="Rhea" id="RHEA:22168"/>
        <dbReference type="ChEBI" id="CHEBI:58885"/>
        <dbReference type="ChEBI" id="CHEBI:66914"/>
        <dbReference type="EC" id="5.1.3.2"/>
    </reaction>
</comment>
<comment type="similarity">
    <text evidence="4 10">Belongs to the NAD(P)-dependent epimerase/dehydratase family.</text>
</comment>
<dbReference type="KEGG" id="alka:J0B03_03735"/>
<sequence length="330" mass="36246">MNILVTGGLGFIGSHTVVELMENGHDVVIVDNLANSKLSVLGKLKKIIGAEVAFYMVDATDEEAMEQVFESHSFDGVIHFAGLKAVGESVEKPLEYYYNNLVSTMVVSKLCVQHQVNRLVFSSSATVYGNQPSPLKEEMELKRTTNPYGETKAMSERILEDAAAAHPELAVSLLRYFNPVGAHKSGLIGEDPNGIPNNLMPFVTKVAKGVLPKLSVFGKDYETIDGTGVRDYIHVVDLAKGHVKAIEKMQDGVQVYNLGTGRGTSVLELVHAFMEINQVEVPYQIVDRRPGDIAVCFADASKAKEELDWQTTLGIDDMVRDAWNFEQKQG</sequence>
<dbReference type="NCBIfam" id="TIGR01179">
    <property type="entry name" value="galE"/>
    <property type="match status" value="1"/>
</dbReference>
<comment type="subunit">
    <text evidence="10">Homodimer.</text>
</comment>
<evidence type="ECO:0000256" key="5">
    <source>
        <dbReference type="ARBA" id="ARBA00013189"/>
    </source>
</evidence>
<reference evidence="12" key="1">
    <citation type="submission" date="2021-03" db="EMBL/GenBank/DDBJ databases">
        <title>Alkalibacter marinus sp. nov., isolated from tidal flat sediment.</title>
        <authorList>
            <person name="Namirimu T."/>
            <person name="Yang J.-A."/>
            <person name="Yang S.-H."/>
            <person name="Kim Y.-J."/>
            <person name="Kwon K.K."/>
        </authorList>
    </citation>
    <scope>NUCLEOTIDE SEQUENCE</scope>
    <source>
        <strain evidence="12">ES005</strain>
    </source>
</reference>
<keyword evidence="9 10" id="KW-0413">Isomerase</keyword>
<keyword evidence="13" id="KW-1185">Reference proteome</keyword>
<feature type="domain" description="NAD-dependent epimerase/dehydratase" evidence="11">
    <location>
        <begin position="3"/>
        <end position="259"/>
    </location>
</feature>
<dbReference type="PANTHER" id="PTHR43725:SF47">
    <property type="entry name" value="UDP-GLUCOSE 4-EPIMERASE"/>
    <property type="match status" value="1"/>
</dbReference>
<accession>A0A975AJ43</accession>
<evidence type="ECO:0000256" key="1">
    <source>
        <dbReference type="ARBA" id="ARBA00000083"/>
    </source>
</evidence>
<evidence type="ECO:0000256" key="3">
    <source>
        <dbReference type="ARBA" id="ARBA00004947"/>
    </source>
</evidence>
<dbReference type="EC" id="5.1.3.2" evidence="5 10"/>
<dbReference type="InterPro" id="IPR036291">
    <property type="entry name" value="NAD(P)-bd_dom_sf"/>
</dbReference>
<keyword evidence="8" id="KW-0299">Galactose metabolism</keyword>
<gene>
    <name evidence="12" type="primary">galE</name>
    <name evidence="12" type="ORF">J0B03_03735</name>
</gene>
<comment type="cofactor">
    <cofactor evidence="2 10">
        <name>NAD(+)</name>
        <dbReference type="ChEBI" id="CHEBI:57540"/>
    </cofactor>
</comment>
<dbReference type="Gene3D" id="3.90.25.10">
    <property type="entry name" value="UDP-galactose 4-epimerase, domain 1"/>
    <property type="match status" value="1"/>
</dbReference>
<organism evidence="12 13">
    <name type="scientific">Alkalibacter rhizosphaerae</name>
    <dbReference type="NCBI Taxonomy" id="2815577"/>
    <lineage>
        <taxon>Bacteria</taxon>
        <taxon>Bacillati</taxon>
        <taxon>Bacillota</taxon>
        <taxon>Clostridia</taxon>
        <taxon>Eubacteriales</taxon>
        <taxon>Eubacteriaceae</taxon>
        <taxon>Alkalibacter</taxon>
    </lineage>
</organism>
<dbReference type="InterPro" id="IPR005886">
    <property type="entry name" value="UDP_G4E"/>
</dbReference>
<dbReference type="EMBL" id="CP071444">
    <property type="protein sequence ID" value="QSX09190.1"/>
    <property type="molecule type" value="Genomic_DNA"/>
</dbReference>
<dbReference type="Pfam" id="PF01370">
    <property type="entry name" value="Epimerase"/>
    <property type="match status" value="1"/>
</dbReference>
<proteinExistence type="inferred from homology"/>
<evidence type="ECO:0000313" key="12">
    <source>
        <dbReference type="EMBL" id="QSX09190.1"/>
    </source>
</evidence>
<evidence type="ECO:0000256" key="6">
    <source>
        <dbReference type="ARBA" id="ARBA00018569"/>
    </source>
</evidence>
<protein>
    <recommendedName>
        <fullName evidence="6 10">UDP-glucose 4-epimerase</fullName>
        <ecNumber evidence="5 10">5.1.3.2</ecNumber>
    </recommendedName>
</protein>
<dbReference type="InterPro" id="IPR001509">
    <property type="entry name" value="Epimerase_deHydtase"/>
</dbReference>
<dbReference type="GO" id="GO:0006012">
    <property type="term" value="P:galactose metabolic process"/>
    <property type="evidence" value="ECO:0007669"/>
    <property type="project" value="UniProtKB-KW"/>
</dbReference>
<evidence type="ECO:0000256" key="2">
    <source>
        <dbReference type="ARBA" id="ARBA00001911"/>
    </source>
</evidence>
<dbReference type="Gene3D" id="3.40.50.720">
    <property type="entry name" value="NAD(P)-binding Rossmann-like Domain"/>
    <property type="match status" value="1"/>
</dbReference>
<keyword evidence="10" id="KW-0119">Carbohydrate metabolism</keyword>
<name>A0A975AJ43_9FIRM</name>
<evidence type="ECO:0000256" key="8">
    <source>
        <dbReference type="ARBA" id="ARBA00023144"/>
    </source>
</evidence>
<keyword evidence="7 10" id="KW-0520">NAD</keyword>
<evidence type="ECO:0000313" key="13">
    <source>
        <dbReference type="Proteomes" id="UP000663499"/>
    </source>
</evidence>
<comment type="pathway">
    <text evidence="3 10">Carbohydrate metabolism; galactose metabolism.</text>
</comment>
<dbReference type="CDD" id="cd05247">
    <property type="entry name" value="UDP_G4E_1_SDR_e"/>
    <property type="match status" value="1"/>
</dbReference>
<dbReference type="SUPFAM" id="SSF51735">
    <property type="entry name" value="NAD(P)-binding Rossmann-fold domains"/>
    <property type="match status" value="1"/>
</dbReference>
<evidence type="ECO:0000256" key="10">
    <source>
        <dbReference type="RuleBase" id="RU366046"/>
    </source>
</evidence>